<dbReference type="AlphaFoldDB" id="A0A9P6MRL2"/>
<keyword evidence="7" id="KW-1185">Reference proteome</keyword>
<keyword evidence="4" id="KW-0560">Oxidoreductase</keyword>
<dbReference type="PANTHER" id="PTHR47356:SF2">
    <property type="entry name" value="FAD-BINDING DOMAIN-CONTAINING PROTEIN-RELATED"/>
    <property type="match status" value="1"/>
</dbReference>
<dbReference type="PRINTS" id="PR00420">
    <property type="entry name" value="RNGMNOXGNASE"/>
</dbReference>
<dbReference type="GO" id="GO:0071949">
    <property type="term" value="F:FAD binding"/>
    <property type="evidence" value="ECO:0007669"/>
    <property type="project" value="InterPro"/>
</dbReference>
<comment type="similarity">
    <text evidence="1">Belongs to the paxM FAD-dependent monooxygenase family.</text>
</comment>
<evidence type="ECO:0000256" key="2">
    <source>
        <dbReference type="ARBA" id="ARBA00022630"/>
    </source>
</evidence>
<dbReference type="GO" id="GO:0004497">
    <property type="term" value="F:monooxygenase activity"/>
    <property type="evidence" value="ECO:0007669"/>
    <property type="project" value="InterPro"/>
</dbReference>
<feature type="domain" description="FAD-binding" evidence="5">
    <location>
        <begin position="87"/>
        <end position="162"/>
    </location>
</feature>
<evidence type="ECO:0000256" key="3">
    <source>
        <dbReference type="ARBA" id="ARBA00022827"/>
    </source>
</evidence>
<proteinExistence type="inferred from homology"/>
<evidence type="ECO:0000259" key="5">
    <source>
        <dbReference type="Pfam" id="PF01494"/>
    </source>
</evidence>
<evidence type="ECO:0000313" key="7">
    <source>
        <dbReference type="Proteomes" id="UP000703661"/>
    </source>
</evidence>
<dbReference type="InterPro" id="IPR002938">
    <property type="entry name" value="FAD-bd"/>
</dbReference>
<dbReference type="EMBL" id="JAAAID010001342">
    <property type="protein sequence ID" value="KAG0010418.1"/>
    <property type="molecule type" value="Genomic_DNA"/>
</dbReference>
<accession>A0A9P6MRL2</accession>
<dbReference type="InterPro" id="IPR036188">
    <property type="entry name" value="FAD/NAD-bd_sf"/>
</dbReference>
<protein>
    <recommendedName>
        <fullName evidence="5">FAD-binding domain-containing protein</fullName>
    </recommendedName>
</protein>
<keyword evidence="3" id="KW-0274">FAD</keyword>
<evidence type="ECO:0000256" key="4">
    <source>
        <dbReference type="ARBA" id="ARBA00023002"/>
    </source>
</evidence>
<comment type="caution">
    <text evidence="6">The sequence shown here is derived from an EMBL/GenBank/DDBJ whole genome shotgun (WGS) entry which is preliminary data.</text>
</comment>
<reference evidence="6" key="1">
    <citation type="journal article" date="2020" name="Fungal Divers.">
        <title>Resolving the Mortierellaceae phylogeny through synthesis of multi-gene phylogenetics and phylogenomics.</title>
        <authorList>
            <person name="Vandepol N."/>
            <person name="Liber J."/>
            <person name="Desiro A."/>
            <person name="Na H."/>
            <person name="Kennedy M."/>
            <person name="Barry K."/>
            <person name="Grigoriev I.V."/>
            <person name="Miller A.N."/>
            <person name="O'Donnell K."/>
            <person name="Stajich J.E."/>
            <person name="Bonito G."/>
        </authorList>
    </citation>
    <scope>NUCLEOTIDE SEQUENCE</scope>
    <source>
        <strain evidence="6">NRRL 2769</strain>
    </source>
</reference>
<keyword evidence="2" id="KW-0285">Flavoprotein</keyword>
<dbReference type="Proteomes" id="UP000703661">
    <property type="component" value="Unassembled WGS sequence"/>
</dbReference>
<evidence type="ECO:0000313" key="6">
    <source>
        <dbReference type="EMBL" id="KAG0010418.1"/>
    </source>
</evidence>
<organism evidence="6 7">
    <name type="scientific">Entomortierella chlamydospora</name>
    <dbReference type="NCBI Taxonomy" id="101097"/>
    <lineage>
        <taxon>Eukaryota</taxon>
        <taxon>Fungi</taxon>
        <taxon>Fungi incertae sedis</taxon>
        <taxon>Mucoromycota</taxon>
        <taxon>Mortierellomycotina</taxon>
        <taxon>Mortierellomycetes</taxon>
        <taxon>Mortierellales</taxon>
        <taxon>Mortierellaceae</taxon>
        <taxon>Entomortierella</taxon>
    </lineage>
</organism>
<gene>
    <name evidence="6" type="ORF">BGZ80_001504</name>
</gene>
<dbReference type="Gene3D" id="3.50.50.60">
    <property type="entry name" value="FAD/NAD(P)-binding domain"/>
    <property type="match status" value="1"/>
</dbReference>
<evidence type="ECO:0000256" key="1">
    <source>
        <dbReference type="ARBA" id="ARBA00007992"/>
    </source>
</evidence>
<dbReference type="SUPFAM" id="SSF51905">
    <property type="entry name" value="FAD/NAD(P)-binding domain"/>
    <property type="match status" value="1"/>
</dbReference>
<dbReference type="Pfam" id="PF01494">
    <property type="entry name" value="FAD_binding_3"/>
    <property type="match status" value="1"/>
</dbReference>
<sequence>MDQIVEKGAVLEQSGMYSEKDGLMLQMDIIAGAAENKIDGNSRSSEWGPEAADAMCNEVQDYPVVRGLRMGDLIGATPKEVICKVMLEEKLFETWTYGRTVLLGDACHKMSPSGGLGAQTAMGDAVVLANYINTLTTVESEEVEKALKAYRDERYPIDKDGVKTSAAMFSIIKQGLVGKIARLILGHMPRWLWFEIRARSVRCRPQISFLPLAEDKCQIKALHQPSLEKTRPKNMTVGI</sequence>
<dbReference type="InterPro" id="IPR050562">
    <property type="entry name" value="FAD_mOase_fung"/>
</dbReference>
<name>A0A9P6MRL2_9FUNG</name>
<dbReference type="PANTHER" id="PTHR47356">
    <property type="entry name" value="FAD-DEPENDENT MONOOXYGENASE ASQG-RELATED"/>
    <property type="match status" value="1"/>
</dbReference>